<reference evidence="4 5" key="2">
    <citation type="journal article" date="2011" name="J. Bacteriol.">
        <title>Genomes of three methylotrophs from a single niche uncover genetic and metabolic divergence of Methylophilaceae.</title>
        <authorList>
            <person name="Lapidus A."/>
            <person name="Clum A."/>
            <person name="Labutti K."/>
            <person name="Kaluzhnaya M.G."/>
            <person name="Lim S."/>
            <person name="Beck D.A."/>
            <person name="Glavina Del Rio T."/>
            <person name="Nolan M."/>
            <person name="Mavromatis K."/>
            <person name="Huntemann M."/>
            <person name="Lucas S."/>
            <person name="Lidstrom M.E."/>
            <person name="Ivanova N."/>
            <person name="Chistoserdova L."/>
        </authorList>
    </citation>
    <scope>NUCLEOTIDE SEQUENCE [LARGE SCALE GENOMIC DNA]</scope>
    <source>
        <strain evidence="4 5">301</strain>
    </source>
</reference>
<proteinExistence type="predicted"/>
<dbReference type="Proteomes" id="UP000000383">
    <property type="component" value="Chromosome"/>
</dbReference>
<sequence length="268" mass="28652" precursor="true">MKVKSLIQLAALLIPISFTAPAFSAEDASMHQVYLAAEAGKFNEAQSMMDKVLHDHPNSAKAHYVEAELLAKQGRYTGAQDELDIAERLQPSLSFTKPQALEKLKAQIAQTHSVNPSGTNHNNQQANNNGTPWGMILLMVCLISFIYLAAKWMSSRNPTLMPANDNPNNAHQQPYVNAGLTPLATQSSGGLGSTIMTGLATGAAVGAGMVAGEALMHHFTDGDHNNSGFINTAQANDEVLNQNDMGGNDFGIADNSSWDDNSGNDDWT</sequence>
<reference evidence="5" key="1">
    <citation type="submission" date="2010-05" db="EMBL/GenBank/DDBJ databases">
        <title>Complete sequence of Methylotenera sp. 301.</title>
        <authorList>
            <person name="Lucas S."/>
            <person name="Copeland A."/>
            <person name="Lapidus A."/>
            <person name="Cheng J.-F."/>
            <person name="Bruce D."/>
            <person name="Goodwin L."/>
            <person name="Pitluck S."/>
            <person name="Clum A."/>
            <person name="Land M."/>
            <person name="Hauser L."/>
            <person name="Kyrpides N."/>
            <person name="Ivanova N."/>
            <person name="Chistoservova L."/>
            <person name="Kalyuzhnaya M."/>
            <person name="Woyke T."/>
        </authorList>
    </citation>
    <scope>NUCLEOTIDE SEQUENCE [LARGE SCALE GENOMIC DNA]</scope>
    <source>
        <strain evidence="5">301</strain>
    </source>
</reference>
<name>D7DK24_METV0</name>
<dbReference type="Pfam" id="PF14559">
    <property type="entry name" value="TPR_19"/>
    <property type="match status" value="1"/>
</dbReference>
<dbReference type="RefSeq" id="WP_013148697.1">
    <property type="nucleotide sequence ID" value="NC_014207.1"/>
</dbReference>
<dbReference type="OrthoDB" id="5298822at2"/>
<feature type="compositionally biased region" description="Low complexity" evidence="1">
    <location>
        <begin position="254"/>
        <end position="268"/>
    </location>
</feature>
<evidence type="ECO:0000256" key="2">
    <source>
        <dbReference type="SAM" id="Phobius"/>
    </source>
</evidence>
<dbReference type="KEGG" id="meh:M301_2013"/>
<evidence type="ECO:0000256" key="3">
    <source>
        <dbReference type="SAM" id="SignalP"/>
    </source>
</evidence>
<keyword evidence="2" id="KW-0472">Membrane</keyword>
<evidence type="ECO:0000313" key="4">
    <source>
        <dbReference type="EMBL" id="ADI30385.1"/>
    </source>
</evidence>
<dbReference type="Gene3D" id="1.25.40.10">
    <property type="entry name" value="Tetratricopeptide repeat domain"/>
    <property type="match status" value="1"/>
</dbReference>
<gene>
    <name evidence="4" type="ordered locus">M301_2013</name>
</gene>
<feature type="signal peptide" evidence="3">
    <location>
        <begin position="1"/>
        <end position="24"/>
    </location>
</feature>
<keyword evidence="3" id="KW-0732">Signal</keyword>
<dbReference type="STRING" id="666681.M301_2013"/>
<dbReference type="EMBL" id="CP002056">
    <property type="protein sequence ID" value="ADI30385.1"/>
    <property type="molecule type" value="Genomic_DNA"/>
</dbReference>
<evidence type="ECO:0000313" key="5">
    <source>
        <dbReference type="Proteomes" id="UP000000383"/>
    </source>
</evidence>
<feature type="chain" id="PRO_5003094801" evidence="3">
    <location>
        <begin position="25"/>
        <end position="268"/>
    </location>
</feature>
<protein>
    <submittedName>
        <fullName evidence="4">TPR repeat-containing protein</fullName>
    </submittedName>
</protein>
<keyword evidence="2" id="KW-1133">Transmembrane helix</keyword>
<feature type="region of interest" description="Disordered" evidence="1">
    <location>
        <begin position="241"/>
        <end position="268"/>
    </location>
</feature>
<dbReference type="eggNOG" id="COG0457">
    <property type="taxonomic scope" value="Bacteria"/>
</dbReference>
<feature type="transmembrane region" description="Helical" evidence="2">
    <location>
        <begin position="132"/>
        <end position="150"/>
    </location>
</feature>
<dbReference type="HOGENOM" id="CLU_1010746_0_0_4"/>
<evidence type="ECO:0000256" key="1">
    <source>
        <dbReference type="SAM" id="MobiDB-lite"/>
    </source>
</evidence>
<dbReference type="AlphaFoldDB" id="D7DK24"/>
<keyword evidence="5" id="KW-1185">Reference proteome</keyword>
<dbReference type="InterPro" id="IPR011990">
    <property type="entry name" value="TPR-like_helical_dom_sf"/>
</dbReference>
<dbReference type="SUPFAM" id="SSF48452">
    <property type="entry name" value="TPR-like"/>
    <property type="match status" value="1"/>
</dbReference>
<keyword evidence="2" id="KW-0812">Transmembrane</keyword>
<accession>D7DK24</accession>
<organism evidence="4 5">
    <name type="scientific">Methylotenera versatilis (strain 301)</name>
    <dbReference type="NCBI Taxonomy" id="666681"/>
    <lineage>
        <taxon>Bacteria</taxon>
        <taxon>Pseudomonadati</taxon>
        <taxon>Pseudomonadota</taxon>
        <taxon>Betaproteobacteria</taxon>
        <taxon>Nitrosomonadales</taxon>
        <taxon>Methylophilaceae</taxon>
        <taxon>Methylotenera</taxon>
    </lineage>
</organism>